<evidence type="ECO:0000313" key="3">
    <source>
        <dbReference type="Proteomes" id="UP001568894"/>
    </source>
</evidence>
<sequence>MFACNLFGIDRQVYYRRIRRKSNKEFKAIEVVSMINQVRKTMPRLGGKKSYHLLMDDLKSMRIGRDKLFDILRANHLLIQPKCSYHVTTNSHHRFKKHQNLILGLEINRPNQVWVSDITYIGKREKPCYLSLVTDAYSKKIMGYYVANNMNTESSVKALNMAIKQRKNNKIPLIHHSDRGLQYCANDYQNTLNKNGIWPSMTQNSDPYENAVAERINGILKQEFMIDKYNLDLNIMKKIVKESVNIYNELRPHYSNHMLTPNKMHLQSQIKMRTYKTKNTCKNVFASV</sequence>
<gene>
    <name evidence="2" type="ORF">QO192_02365</name>
</gene>
<dbReference type="InterPro" id="IPR050900">
    <property type="entry name" value="Transposase_IS3/IS150/IS904"/>
</dbReference>
<dbReference type="NCBIfam" id="NF033516">
    <property type="entry name" value="transpos_IS3"/>
    <property type="match status" value="1"/>
</dbReference>
<dbReference type="PANTHER" id="PTHR46889">
    <property type="entry name" value="TRANSPOSASE INSF FOR INSERTION SEQUENCE IS3B-RELATED"/>
    <property type="match status" value="1"/>
</dbReference>
<feature type="domain" description="Integrase catalytic" evidence="1">
    <location>
        <begin position="106"/>
        <end position="269"/>
    </location>
</feature>
<dbReference type="Gene3D" id="3.30.420.10">
    <property type="entry name" value="Ribonuclease H-like superfamily/Ribonuclease H"/>
    <property type="match status" value="1"/>
</dbReference>
<dbReference type="EMBL" id="JASMRN010000002">
    <property type="protein sequence ID" value="MEZ7514120.1"/>
    <property type="molecule type" value="Genomic_DNA"/>
</dbReference>
<dbReference type="InterPro" id="IPR048020">
    <property type="entry name" value="Transpos_IS3"/>
</dbReference>
<keyword evidence="3" id="KW-1185">Reference proteome</keyword>
<dbReference type="PANTHER" id="PTHR46889:SF5">
    <property type="entry name" value="INTEGRASE PROTEIN"/>
    <property type="match status" value="1"/>
</dbReference>
<comment type="caution">
    <text evidence="2">The sequence shown here is derived from an EMBL/GenBank/DDBJ whole genome shotgun (WGS) entry which is preliminary data.</text>
</comment>
<dbReference type="RefSeq" id="WP_371567630.1">
    <property type="nucleotide sequence ID" value="NZ_JASMRN010000002.1"/>
</dbReference>
<dbReference type="InterPro" id="IPR001584">
    <property type="entry name" value="Integrase_cat-core"/>
</dbReference>
<dbReference type="PROSITE" id="PS50994">
    <property type="entry name" value="INTEGRASE"/>
    <property type="match status" value="1"/>
</dbReference>
<dbReference type="SUPFAM" id="SSF53098">
    <property type="entry name" value="Ribonuclease H-like"/>
    <property type="match status" value="1"/>
</dbReference>
<proteinExistence type="predicted"/>
<evidence type="ECO:0000313" key="2">
    <source>
        <dbReference type="EMBL" id="MEZ7514120.1"/>
    </source>
</evidence>
<dbReference type="Proteomes" id="UP001568894">
    <property type="component" value="Unassembled WGS sequence"/>
</dbReference>
<dbReference type="InterPro" id="IPR036397">
    <property type="entry name" value="RNaseH_sf"/>
</dbReference>
<name>A0ABV4K8Y9_9FLAO</name>
<protein>
    <submittedName>
        <fullName evidence="2">IS3 family transposase</fullName>
    </submittedName>
</protein>
<organism evidence="2 3">
    <name type="scientific">Flavobacterium frigidarium</name>
    <dbReference type="NCBI Taxonomy" id="99286"/>
    <lineage>
        <taxon>Bacteria</taxon>
        <taxon>Pseudomonadati</taxon>
        <taxon>Bacteroidota</taxon>
        <taxon>Flavobacteriia</taxon>
        <taxon>Flavobacteriales</taxon>
        <taxon>Flavobacteriaceae</taxon>
        <taxon>Flavobacterium</taxon>
    </lineage>
</organism>
<dbReference type="InterPro" id="IPR012337">
    <property type="entry name" value="RNaseH-like_sf"/>
</dbReference>
<evidence type="ECO:0000259" key="1">
    <source>
        <dbReference type="PROSITE" id="PS50994"/>
    </source>
</evidence>
<reference evidence="2 3" key="1">
    <citation type="submission" date="2023-05" db="EMBL/GenBank/DDBJ databases">
        <title>Adaptations of aquatic viruses from atmosphere-close ecosystems of the Central Arctic Ocean.</title>
        <authorList>
            <person name="Rahlff J."/>
            <person name="Holmfeldt K."/>
        </authorList>
    </citation>
    <scope>NUCLEOTIDE SEQUENCE [LARGE SCALE GENOMIC DNA]</scope>
    <source>
        <strain evidence="2 3">Arc14</strain>
    </source>
</reference>
<accession>A0ABV4K8Y9</accession>
<dbReference type="Pfam" id="PF00665">
    <property type="entry name" value="rve"/>
    <property type="match status" value="1"/>
</dbReference>